<name>A0A8B2ZKE0_STAWA</name>
<accession>A0A8B2ZKE0</accession>
<dbReference type="AlphaFoldDB" id="A0A8B2ZKE0"/>
<comment type="similarity">
    <text evidence="1">Belongs to the initiator RepB protein family.</text>
</comment>
<evidence type="ECO:0000313" key="4">
    <source>
        <dbReference type="Proteomes" id="UP000261016"/>
    </source>
</evidence>
<dbReference type="Pfam" id="PF01051">
    <property type="entry name" value="Rep3_N"/>
    <property type="match status" value="1"/>
</dbReference>
<comment type="caution">
    <text evidence="3">The sequence shown here is derived from an EMBL/GenBank/DDBJ whole genome shotgun (WGS) entry which is preliminary data.</text>
</comment>
<dbReference type="EMBL" id="QSTD01000009">
    <property type="protein sequence ID" value="RGM28293.1"/>
    <property type="molecule type" value="Genomic_DNA"/>
</dbReference>
<dbReference type="InterPro" id="IPR036390">
    <property type="entry name" value="WH_DNA-bd_sf"/>
</dbReference>
<feature type="domain" description="Initiator Rep protein WH1" evidence="2">
    <location>
        <begin position="23"/>
        <end position="148"/>
    </location>
</feature>
<reference evidence="3 4" key="1">
    <citation type="submission" date="2018-08" db="EMBL/GenBank/DDBJ databases">
        <title>A genome reference for cultivated species of the human gut microbiota.</title>
        <authorList>
            <person name="Zou Y."/>
            <person name="Xue W."/>
            <person name="Luo G."/>
        </authorList>
    </citation>
    <scope>NUCLEOTIDE SEQUENCE [LARGE SCALE GENOMIC DNA]</scope>
    <source>
        <strain evidence="3 4">OM08-17AT</strain>
    </source>
</reference>
<evidence type="ECO:0000256" key="1">
    <source>
        <dbReference type="ARBA" id="ARBA00038283"/>
    </source>
</evidence>
<gene>
    <name evidence="3" type="ORF">DXC19_11445</name>
</gene>
<proteinExistence type="inferred from homology"/>
<dbReference type="RefSeq" id="WP_117725948.1">
    <property type="nucleotide sequence ID" value="NZ_CABMFV010000009.1"/>
</dbReference>
<dbReference type="SUPFAM" id="SSF46785">
    <property type="entry name" value="Winged helix' DNA-binding domain"/>
    <property type="match status" value="1"/>
</dbReference>
<dbReference type="InterPro" id="IPR000525">
    <property type="entry name" value="Initiator_Rep_WH1"/>
</dbReference>
<dbReference type="GO" id="GO:0003887">
    <property type="term" value="F:DNA-directed DNA polymerase activity"/>
    <property type="evidence" value="ECO:0007669"/>
    <property type="project" value="InterPro"/>
</dbReference>
<protein>
    <submittedName>
        <fullName evidence="3">Replication initiation protein</fullName>
    </submittedName>
</protein>
<dbReference type="InterPro" id="IPR036388">
    <property type="entry name" value="WH-like_DNA-bd_sf"/>
</dbReference>
<organism evidence="3 4">
    <name type="scientific">Staphylococcus warneri</name>
    <dbReference type="NCBI Taxonomy" id="1292"/>
    <lineage>
        <taxon>Bacteria</taxon>
        <taxon>Bacillati</taxon>
        <taxon>Bacillota</taxon>
        <taxon>Bacilli</taxon>
        <taxon>Bacillales</taxon>
        <taxon>Staphylococcaceae</taxon>
        <taxon>Staphylococcus</taxon>
    </lineage>
</organism>
<dbReference type="Gene3D" id="1.10.10.10">
    <property type="entry name" value="Winged helix-like DNA-binding domain superfamily/Winged helix DNA-binding domain"/>
    <property type="match status" value="1"/>
</dbReference>
<dbReference type="Proteomes" id="UP000261016">
    <property type="component" value="Unassembled WGS sequence"/>
</dbReference>
<sequence length="216" mass="25625">MSDQSDNIIKDMQKCGYSIMRHLKKRDIDLFLYLCYVASYMIDENVVSLSYAELKKETHYPYSASDPTYTAFIQKVIQQMDKDFIVNHKDVHILNLYYIDGENALLHLSYNPYGLNVLKSIGLSISELNINQCSKLKSVYSKRLYKMLLDTEEERRLILSVANLRYWLHIPNTYTVKDINEKILKYVAEDIRNIESRFKIYKIVDGRKITHYEFEF</sequence>
<dbReference type="GO" id="GO:0006270">
    <property type="term" value="P:DNA replication initiation"/>
    <property type="evidence" value="ECO:0007669"/>
    <property type="project" value="InterPro"/>
</dbReference>
<evidence type="ECO:0000259" key="2">
    <source>
        <dbReference type="Pfam" id="PF01051"/>
    </source>
</evidence>
<dbReference type="Pfam" id="PF21205">
    <property type="entry name" value="Rep3_C"/>
    <property type="match status" value="1"/>
</dbReference>
<evidence type="ECO:0000313" key="3">
    <source>
        <dbReference type="EMBL" id="RGM28293.1"/>
    </source>
</evidence>